<dbReference type="InterPro" id="IPR005467">
    <property type="entry name" value="His_kinase_dom"/>
</dbReference>
<dbReference type="eggNOG" id="COG5002">
    <property type="taxonomic scope" value="Bacteria"/>
</dbReference>
<gene>
    <name evidence="9" type="ORF">ALO_09149</name>
</gene>
<sequence length="101" mass="10944">MSNAIRHSPAGSQIGLALTEENNWLQISVSDQGEGIASEDLPLIWERFYRGDKSRNRSLGGSGLGLSISQSLMKAMGGTISVESEKGKGTIFKIHIPWQSK</sequence>
<dbReference type="EMBL" id="AFGF01000073">
    <property type="protein sequence ID" value="EGO64213.1"/>
    <property type="molecule type" value="Genomic_DNA"/>
</dbReference>
<accession>F7NIC9</accession>
<evidence type="ECO:0000256" key="2">
    <source>
        <dbReference type="ARBA" id="ARBA00004370"/>
    </source>
</evidence>
<dbReference type="AlphaFoldDB" id="F7NIC9"/>
<dbReference type="STRING" id="1009370.ALO_09149"/>
<dbReference type="PANTHER" id="PTHR43547:SF2">
    <property type="entry name" value="HYBRID SIGNAL TRANSDUCTION HISTIDINE KINASE C"/>
    <property type="match status" value="1"/>
</dbReference>
<dbReference type="SUPFAM" id="SSF55874">
    <property type="entry name" value="ATPase domain of HSP90 chaperone/DNA topoisomerase II/histidine kinase"/>
    <property type="match status" value="1"/>
</dbReference>
<dbReference type="FunFam" id="3.30.565.10:FF:000006">
    <property type="entry name" value="Sensor histidine kinase WalK"/>
    <property type="match status" value="1"/>
</dbReference>
<evidence type="ECO:0000259" key="8">
    <source>
        <dbReference type="PROSITE" id="PS50109"/>
    </source>
</evidence>
<dbReference type="InterPro" id="IPR036890">
    <property type="entry name" value="HATPase_C_sf"/>
</dbReference>
<dbReference type="InterPro" id="IPR003594">
    <property type="entry name" value="HATPase_dom"/>
</dbReference>
<keyword evidence="5" id="KW-0808">Transferase</keyword>
<dbReference type="InterPro" id="IPR004358">
    <property type="entry name" value="Sig_transdc_His_kin-like_C"/>
</dbReference>
<protein>
    <recommendedName>
        <fullName evidence="3">histidine kinase</fullName>
        <ecNumber evidence="3">2.7.13.3</ecNumber>
    </recommendedName>
</protein>
<comment type="catalytic activity">
    <reaction evidence="1">
        <text>ATP + protein L-histidine = ADP + protein N-phospho-L-histidine.</text>
        <dbReference type="EC" id="2.7.13.3"/>
    </reaction>
</comment>
<dbReference type="PANTHER" id="PTHR43547">
    <property type="entry name" value="TWO-COMPONENT HISTIDINE KINASE"/>
    <property type="match status" value="1"/>
</dbReference>
<dbReference type="Gene3D" id="3.30.565.10">
    <property type="entry name" value="Histidine kinase-like ATPase, C-terminal domain"/>
    <property type="match status" value="1"/>
</dbReference>
<dbReference type="PRINTS" id="PR00344">
    <property type="entry name" value="BCTRLSENSOR"/>
</dbReference>
<dbReference type="Pfam" id="PF02518">
    <property type="entry name" value="HATPase_c"/>
    <property type="match status" value="1"/>
</dbReference>
<evidence type="ECO:0000313" key="9">
    <source>
        <dbReference type="EMBL" id="EGO64213.1"/>
    </source>
</evidence>
<comment type="caution">
    <text evidence="9">The sequence shown here is derived from an EMBL/GenBank/DDBJ whole genome shotgun (WGS) entry which is preliminary data.</text>
</comment>
<comment type="subcellular location">
    <subcellularLocation>
        <location evidence="2">Membrane</location>
    </subcellularLocation>
</comment>
<evidence type="ECO:0000256" key="5">
    <source>
        <dbReference type="ARBA" id="ARBA00022679"/>
    </source>
</evidence>
<keyword evidence="7" id="KW-0902">Two-component regulatory system</keyword>
<dbReference type="EC" id="2.7.13.3" evidence="3"/>
<dbReference type="GO" id="GO:0000155">
    <property type="term" value="F:phosphorelay sensor kinase activity"/>
    <property type="evidence" value="ECO:0007669"/>
    <property type="project" value="TreeGrafter"/>
</dbReference>
<name>F7NIC9_9FIRM</name>
<feature type="domain" description="Histidine kinase" evidence="8">
    <location>
        <begin position="1"/>
        <end position="100"/>
    </location>
</feature>
<evidence type="ECO:0000256" key="3">
    <source>
        <dbReference type="ARBA" id="ARBA00012438"/>
    </source>
</evidence>
<dbReference type="PROSITE" id="PS50109">
    <property type="entry name" value="HIS_KIN"/>
    <property type="match status" value="1"/>
</dbReference>
<dbReference type="RefSeq" id="WP_004094916.1">
    <property type="nucleotide sequence ID" value="NZ_AFGF01000073.1"/>
</dbReference>
<reference evidence="9 10" key="1">
    <citation type="journal article" date="2011" name="EMBO J.">
        <title>Structural diversity of bacterial flagellar motors.</title>
        <authorList>
            <person name="Chen S."/>
            <person name="Beeby M."/>
            <person name="Murphy G.E."/>
            <person name="Leadbetter J.R."/>
            <person name="Hendrixson D.R."/>
            <person name="Briegel A."/>
            <person name="Li Z."/>
            <person name="Shi J."/>
            <person name="Tocheva E.I."/>
            <person name="Muller A."/>
            <person name="Dobro M.J."/>
            <person name="Jensen G.J."/>
        </authorList>
    </citation>
    <scope>NUCLEOTIDE SEQUENCE [LARGE SCALE GENOMIC DNA]</scope>
    <source>
        <strain evidence="9 10">DSM 6540</strain>
    </source>
</reference>
<keyword evidence="4" id="KW-0597">Phosphoprotein</keyword>
<evidence type="ECO:0000313" key="10">
    <source>
        <dbReference type="Proteomes" id="UP000003240"/>
    </source>
</evidence>
<organism evidence="9 10">
    <name type="scientific">Acetonema longum DSM 6540</name>
    <dbReference type="NCBI Taxonomy" id="1009370"/>
    <lineage>
        <taxon>Bacteria</taxon>
        <taxon>Bacillati</taxon>
        <taxon>Bacillota</taxon>
        <taxon>Negativicutes</taxon>
        <taxon>Acetonemataceae</taxon>
        <taxon>Acetonema</taxon>
    </lineage>
</organism>
<evidence type="ECO:0000256" key="4">
    <source>
        <dbReference type="ARBA" id="ARBA00022553"/>
    </source>
</evidence>
<dbReference type="SMART" id="SM00387">
    <property type="entry name" value="HATPase_c"/>
    <property type="match status" value="1"/>
</dbReference>
<dbReference type="GO" id="GO:0016020">
    <property type="term" value="C:membrane"/>
    <property type="evidence" value="ECO:0007669"/>
    <property type="project" value="UniProtKB-SubCell"/>
</dbReference>
<keyword evidence="10" id="KW-1185">Reference proteome</keyword>
<proteinExistence type="predicted"/>
<evidence type="ECO:0000256" key="7">
    <source>
        <dbReference type="ARBA" id="ARBA00023012"/>
    </source>
</evidence>
<evidence type="ECO:0000256" key="6">
    <source>
        <dbReference type="ARBA" id="ARBA00022777"/>
    </source>
</evidence>
<dbReference type="Proteomes" id="UP000003240">
    <property type="component" value="Unassembled WGS sequence"/>
</dbReference>
<keyword evidence="6 9" id="KW-0418">Kinase</keyword>
<evidence type="ECO:0000256" key="1">
    <source>
        <dbReference type="ARBA" id="ARBA00000085"/>
    </source>
</evidence>